<evidence type="ECO:0000256" key="1">
    <source>
        <dbReference type="SAM" id="MobiDB-lite"/>
    </source>
</evidence>
<evidence type="ECO:0000313" key="3">
    <source>
        <dbReference type="Proteomes" id="UP000078492"/>
    </source>
</evidence>
<feature type="region of interest" description="Disordered" evidence="1">
    <location>
        <begin position="72"/>
        <end position="91"/>
    </location>
</feature>
<keyword evidence="3" id="KW-1185">Reference proteome</keyword>
<gene>
    <name evidence="2" type="ORF">ALC57_15818</name>
</gene>
<sequence length="217" mass="25902">MEVLGKIEKERDKKRKGMGWWDRECREKEGVRRVLREWRKDNGGGGQEYRKEKREYKELCEAKKKVEGRVVKGERGRERQGMERELSREEMRKVTRNLKDGKAMGLDGIPNKVWKYIEDSNEGRLLDACLDRNNEDYEKRITTELLGKSNVFTYQNRHEREKISPRDYQSTIYPTKRMKPNFVVDLMDTPGDLISIESPRSKLYTIKKVTYSKTYCY</sequence>
<accession>A0A151IW32</accession>
<dbReference type="EMBL" id="KQ980878">
    <property type="protein sequence ID" value="KYN12019.1"/>
    <property type="molecule type" value="Genomic_DNA"/>
</dbReference>
<organism evidence="2 3">
    <name type="scientific">Trachymyrmex cornetzi</name>
    <dbReference type="NCBI Taxonomy" id="471704"/>
    <lineage>
        <taxon>Eukaryota</taxon>
        <taxon>Metazoa</taxon>
        <taxon>Ecdysozoa</taxon>
        <taxon>Arthropoda</taxon>
        <taxon>Hexapoda</taxon>
        <taxon>Insecta</taxon>
        <taxon>Pterygota</taxon>
        <taxon>Neoptera</taxon>
        <taxon>Endopterygota</taxon>
        <taxon>Hymenoptera</taxon>
        <taxon>Apocrita</taxon>
        <taxon>Aculeata</taxon>
        <taxon>Formicoidea</taxon>
        <taxon>Formicidae</taxon>
        <taxon>Myrmicinae</taxon>
        <taxon>Trachymyrmex</taxon>
    </lineage>
</organism>
<reference evidence="2 3" key="1">
    <citation type="submission" date="2015-09" db="EMBL/GenBank/DDBJ databases">
        <title>Trachymyrmex cornetzi WGS genome.</title>
        <authorList>
            <person name="Nygaard S."/>
            <person name="Hu H."/>
            <person name="Boomsma J."/>
            <person name="Zhang G."/>
        </authorList>
    </citation>
    <scope>NUCLEOTIDE SEQUENCE [LARGE SCALE GENOMIC DNA]</scope>
    <source>
        <strain evidence="2">Tcor2-1</strain>
        <tissue evidence="2">Whole body</tissue>
    </source>
</reference>
<evidence type="ECO:0000313" key="2">
    <source>
        <dbReference type="EMBL" id="KYN12019.1"/>
    </source>
</evidence>
<dbReference type="Proteomes" id="UP000078492">
    <property type="component" value="Unassembled WGS sequence"/>
</dbReference>
<name>A0A151IW32_9HYME</name>
<protein>
    <submittedName>
        <fullName evidence="2">Uncharacterized protein</fullName>
    </submittedName>
</protein>
<proteinExistence type="predicted"/>
<dbReference type="AlphaFoldDB" id="A0A151IW32"/>